<dbReference type="KEGG" id="lhf:JCM16775_0783"/>
<feature type="compositionally biased region" description="Basic and acidic residues" evidence="1">
    <location>
        <begin position="346"/>
        <end position="356"/>
    </location>
</feature>
<dbReference type="AlphaFoldDB" id="A0A510JG04"/>
<evidence type="ECO:0000313" key="2">
    <source>
        <dbReference type="EMBL" id="BBM38076.1"/>
    </source>
</evidence>
<protein>
    <submittedName>
        <fullName evidence="2">Uncharacterized protein</fullName>
    </submittedName>
</protein>
<name>A0A510JG04_9FUSO</name>
<keyword evidence="3" id="KW-1185">Reference proteome</keyword>
<feature type="region of interest" description="Disordered" evidence="1">
    <location>
        <begin position="341"/>
        <end position="398"/>
    </location>
</feature>
<evidence type="ECO:0000313" key="3">
    <source>
        <dbReference type="Proteomes" id="UP000321892"/>
    </source>
</evidence>
<evidence type="ECO:0000256" key="1">
    <source>
        <dbReference type="SAM" id="MobiDB-lite"/>
    </source>
</evidence>
<proteinExistence type="predicted"/>
<reference evidence="2 3" key="1">
    <citation type="submission" date="2019-07" db="EMBL/GenBank/DDBJ databases">
        <title>Complete Genome Sequence of Leptotrichia hofstadii Strain JCM16775.</title>
        <authorList>
            <person name="Watanabe S."/>
            <person name="Cui L."/>
        </authorList>
    </citation>
    <scope>NUCLEOTIDE SEQUENCE [LARGE SCALE GENOMIC DNA]</scope>
    <source>
        <strain evidence="2 3">JCM16775</strain>
    </source>
</reference>
<feature type="compositionally biased region" description="Basic and acidic residues" evidence="1">
    <location>
        <begin position="366"/>
        <end position="395"/>
    </location>
</feature>
<sequence>MEKDTDKRLKKFRKDTMRAMKAELPDFIELKEYYCGINSYEKYRYLQDKTHVAIPVEHVNAIVCDDANLFCPMGEYKGMFGFVKNLGKKMITFNPTQKNVALMEEDVIGTVGDINDENFIPENNLYCKKTGRLCEINKAVAKKRWKHASTIKIIGEDALLTGSILECSICPEVDIKFTDNGQGGHIQTADVRSKWLMFINPTTKRILDIYLTFNLVKSIATGGTKMAINVFKGGKIALNFGSVKKGVDFFLGDGRSLIQKFSGIDVYKEFVGGGTDIMVKNRIVSKEDGEDLKEFILNVTDKTREIGDYHKNIVDIRNNKKIVNEKFNVDKEKVKKVVNSKVPNEPIEKNKPDGTPKRNVQIKSGTEQRQKTKRNAEKNARQFQRAEDKLKKEQANKNIKKSKKDIIDSALEKGSDGINYIKNWGINYWNDYMEDEARVLRMIEYSERPYAKKMK</sequence>
<dbReference type="Proteomes" id="UP000321892">
    <property type="component" value="Chromosome"/>
</dbReference>
<organism evidence="2 3">
    <name type="scientific">Leptotrichia hofstadii</name>
    <dbReference type="NCBI Taxonomy" id="157688"/>
    <lineage>
        <taxon>Bacteria</taxon>
        <taxon>Fusobacteriati</taxon>
        <taxon>Fusobacteriota</taxon>
        <taxon>Fusobacteriia</taxon>
        <taxon>Fusobacteriales</taxon>
        <taxon>Leptotrichiaceae</taxon>
        <taxon>Leptotrichia</taxon>
    </lineage>
</organism>
<gene>
    <name evidence="2" type="ORF">JCM16775_0783</name>
</gene>
<accession>A0A510JG04</accession>
<dbReference type="RefSeq" id="WP_026746744.1">
    <property type="nucleotide sequence ID" value="NZ_AP019823.1"/>
</dbReference>
<dbReference type="EMBL" id="AP019823">
    <property type="protein sequence ID" value="BBM38076.1"/>
    <property type="molecule type" value="Genomic_DNA"/>
</dbReference>